<dbReference type="PANTHER" id="PTHR46621:SF1">
    <property type="entry name" value="SNRNA-ACTIVATING PROTEIN COMPLEX SUBUNIT 4"/>
    <property type="match status" value="1"/>
</dbReference>
<dbReference type="InterPro" id="IPR051575">
    <property type="entry name" value="Myb-like_DNA-bd"/>
</dbReference>
<feature type="domain" description="HTH myb-type" evidence="7">
    <location>
        <begin position="108"/>
        <end position="157"/>
    </location>
</feature>
<dbReference type="GO" id="GO:0000978">
    <property type="term" value="F:RNA polymerase II cis-regulatory region sequence-specific DNA binding"/>
    <property type="evidence" value="ECO:0007669"/>
    <property type="project" value="TreeGrafter"/>
</dbReference>
<dbReference type="GO" id="GO:0019185">
    <property type="term" value="C:snRNA-activating protein complex"/>
    <property type="evidence" value="ECO:0007669"/>
    <property type="project" value="TreeGrafter"/>
</dbReference>
<dbReference type="EMBL" id="JAAAHW010004836">
    <property type="protein sequence ID" value="KAF9971258.1"/>
    <property type="molecule type" value="Genomic_DNA"/>
</dbReference>
<keyword evidence="2" id="KW-0238">DNA-binding</keyword>
<evidence type="ECO:0000256" key="4">
    <source>
        <dbReference type="ARBA" id="ARBA00023242"/>
    </source>
</evidence>
<evidence type="ECO:0000256" key="3">
    <source>
        <dbReference type="ARBA" id="ARBA00023163"/>
    </source>
</evidence>
<feature type="region of interest" description="Disordered" evidence="5">
    <location>
        <begin position="1"/>
        <end position="28"/>
    </location>
</feature>
<reference evidence="8" key="1">
    <citation type="journal article" date="2020" name="Fungal Divers.">
        <title>Resolving the Mortierellaceae phylogeny through synthesis of multi-gene phylogenetics and phylogenomics.</title>
        <authorList>
            <person name="Vandepol N."/>
            <person name="Liber J."/>
            <person name="Desiro A."/>
            <person name="Na H."/>
            <person name="Kennedy M."/>
            <person name="Barry K."/>
            <person name="Grigoriev I.V."/>
            <person name="Miller A.N."/>
            <person name="O'Donnell K."/>
            <person name="Stajich J.E."/>
            <person name="Bonito G."/>
        </authorList>
    </citation>
    <scope>NUCLEOTIDE SEQUENCE</scope>
    <source>
        <strain evidence="8">MES-2147</strain>
    </source>
</reference>
<dbReference type="PROSITE" id="PS50090">
    <property type="entry name" value="MYB_LIKE"/>
    <property type="match status" value="2"/>
</dbReference>
<organism evidence="8 9">
    <name type="scientific">Modicella reniformis</name>
    <dbReference type="NCBI Taxonomy" id="1440133"/>
    <lineage>
        <taxon>Eukaryota</taxon>
        <taxon>Fungi</taxon>
        <taxon>Fungi incertae sedis</taxon>
        <taxon>Mucoromycota</taxon>
        <taxon>Mortierellomycotina</taxon>
        <taxon>Mortierellomycetes</taxon>
        <taxon>Mortierellales</taxon>
        <taxon>Mortierellaceae</taxon>
        <taxon>Modicella</taxon>
    </lineage>
</organism>
<keyword evidence="4" id="KW-0539">Nucleus</keyword>
<feature type="domain" description="Myb-like" evidence="6">
    <location>
        <begin position="108"/>
        <end position="153"/>
    </location>
</feature>
<dbReference type="GO" id="GO:0042795">
    <property type="term" value="P:snRNA transcription by RNA polymerase II"/>
    <property type="evidence" value="ECO:0007669"/>
    <property type="project" value="TreeGrafter"/>
</dbReference>
<dbReference type="PROSITE" id="PS51294">
    <property type="entry name" value="HTH_MYB"/>
    <property type="match status" value="2"/>
</dbReference>
<dbReference type="CDD" id="cd00167">
    <property type="entry name" value="SANT"/>
    <property type="match status" value="2"/>
</dbReference>
<evidence type="ECO:0000313" key="8">
    <source>
        <dbReference type="EMBL" id="KAF9971258.1"/>
    </source>
</evidence>
<protein>
    <submittedName>
        <fullName evidence="8">Myblike DNAbinding domain-containing protein</fullName>
    </submittedName>
</protein>
<dbReference type="GO" id="GO:0001006">
    <property type="term" value="F:RNA polymerase III type 3 promoter sequence-specific DNA binding"/>
    <property type="evidence" value="ECO:0007669"/>
    <property type="project" value="TreeGrafter"/>
</dbReference>
<sequence length="269" mass="31772">ATAQFRKADNKDDSQEENGRKDELDNDNAFREKVTEFAKKHSDHVTIAWKKEDSQRLWQVAEQTRLESSDGRIWWEKVAERMNMGLIPAQYKHHHFYLMTINNGGLSGSWTEDEIKRLERAVQEVGRNWVRISKEFMPHRNPKSLCHKFSTIEHKGLHISPMEYDKLMSEIEVQEEEFNRILEQWQPQLSATKFTPNWDAIARTMPGNTWTPAQCQMAYEASFKNHIKNSKWTPKQDEELLRAVRSLGRNNWVRVAQLAGKDSWDCRMR</sequence>
<dbReference type="InterPro" id="IPR009057">
    <property type="entry name" value="Homeodomain-like_sf"/>
</dbReference>
<proteinExistence type="predicted"/>
<feature type="non-terminal residue" evidence="8">
    <location>
        <position position="1"/>
    </location>
</feature>
<dbReference type="OrthoDB" id="2143914at2759"/>
<dbReference type="SUPFAM" id="SSF46689">
    <property type="entry name" value="Homeodomain-like"/>
    <property type="match status" value="2"/>
</dbReference>
<name>A0A9P6M765_9FUNG</name>
<dbReference type="Proteomes" id="UP000749646">
    <property type="component" value="Unassembled WGS sequence"/>
</dbReference>
<evidence type="ECO:0000313" key="9">
    <source>
        <dbReference type="Proteomes" id="UP000749646"/>
    </source>
</evidence>
<dbReference type="InterPro" id="IPR017930">
    <property type="entry name" value="Myb_dom"/>
</dbReference>
<keyword evidence="1" id="KW-0805">Transcription regulation</keyword>
<evidence type="ECO:0000256" key="2">
    <source>
        <dbReference type="ARBA" id="ARBA00023125"/>
    </source>
</evidence>
<dbReference type="GO" id="GO:0042796">
    <property type="term" value="P:snRNA transcription by RNA polymerase III"/>
    <property type="evidence" value="ECO:0007669"/>
    <property type="project" value="TreeGrafter"/>
</dbReference>
<dbReference type="SMART" id="SM00717">
    <property type="entry name" value="SANT"/>
    <property type="match status" value="2"/>
</dbReference>
<dbReference type="Gene3D" id="1.10.10.60">
    <property type="entry name" value="Homeodomain-like"/>
    <property type="match status" value="2"/>
</dbReference>
<comment type="caution">
    <text evidence="8">The sequence shown here is derived from an EMBL/GenBank/DDBJ whole genome shotgun (WGS) entry which is preliminary data.</text>
</comment>
<feature type="non-terminal residue" evidence="8">
    <location>
        <position position="269"/>
    </location>
</feature>
<evidence type="ECO:0000259" key="7">
    <source>
        <dbReference type="PROSITE" id="PS51294"/>
    </source>
</evidence>
<gene>
    <name evidence="8" type="primary">SNAPC4_2</name>
    <name evidence="8" type="ORF">BGZ65_010538</name>
</gene>
<keyword evidence="3" id="KW-0804">Transcription</keyword>
<dbReference type="Pfam" id="PF00249">
    <property type="entry name" value="Myb_DNA-binding"/>
    <property type="match status" value="2"/>
</dbReference>
<dbReference type="AlphaFoldDB" id="A0A9P6M765"/>
<dbReference type="PANTHER" id="PTHR46621">
    <property type="entry name" value="SNRNA-ACTIVATING PROTEIN COMPLEX SUBUNIT 4"/>
    <property type="match status" value="1"/>
</dbReference>
<dbReference type="InterPro" id="IPR001005">
    <property type="entry name" value="SANT/Myb"/>
</dbReference>
<feature type="domain" description="HTH myb-type" evidence="7">
    <location>
        <begin position="224"/>
        <end position="269"/>
    </location>
</feature>
<accession>A0A9P6M765</accession>
<feature type="domain" description="Myb-like" evidence="6">
    <location>
        <begin position="224"/>
        <end position="269"/>
    </location>
</feature>
<evidence type="ECO:0000256" key="1">
    <source>
        <dbReference type="ARBA" id="ARBA00023015"/>
    </source>
</evidence>
<evidence type="ECO:0000259" key="6">
    <source>
        <dbReference type="PROSITE" id="PS50090"/>
    </source>
</evidence>
<keyword evidence="9" id="KW-1185">Reference proteome</keyword>
<evidence type="ECO:0000256" key="5">
    <source>
        <dbReference type="SAM" id="MobiDB-lite"/>
    </source>
</evidence>